<dbReference type="Proteomes" id="UP000288805">
    <property type="component" value="Unassembled WGS sequence"/>
</dbReference>
<gene>
    <name evidence="2" type="ORF">CK203_061899</name>
</gene>
<organism evidence="2 3">
    <name type="scientific">Vitis vinifera</name>
    <name type="common">Grape</name>
    <dbReference type="NCBI Taxonomy" id="29760"/>
    <lineage>
        <taxon>Eukaryota</taxon>
        <taxon>Viridiplantae</taxon>
        <taxon>Streptophyta</taxon>
        <taxon>Embryophyta</taxon>
        <taxon>Tracheophyta</taxon>
        <taxon>Spermatophyta</taxon>
        <taxon>Magnoliopsida</taxon>
        <taxon>eudicotyledons</taxon>
        <taxon>Gunneridae</taxon>
        <taxon>Pentapetalae</taxon>
        <taxon>rosids</taxon>
        <taxon>Vitales</taxon>
        <taxon>Vitaceae</taxon>
        <taxon>Viteae</taxon>
        <taxon>Vitis</taxon>
    </lineage>
</organism>
<dbReference type="EMBL" id="QGNW01000478">
    <property type="protein sequence ID" value="RVW69918.1"/>
    <property type="molecule type" value="Genomic_DNA"/>
</dbReference>
<accession>A0A438GCL6</accession>
<evidence type="ECO:0000256" key="1">
    <source>
        <dbReference type="SAM" id="MobiDB-lite"/>
    </source>
</evidence>
<comment type="caution">
    <text evidence="2">The sequence shown here is derived from an EMBL/GenBank/DDBJ whole genome shotgun (WGS) entry which is preliminary data.</text>
</comment>
<sequence>MIKNQFGVTIKGFRSDNNKDYFNQVLTPYFHHEGKNSIKEDKDQNSYLIDPFIIDPSKVSGPVLVLVEPVSELQLSPIESTPENQMTSKVYSRKKVAVPQLIQVQESKPTSRNEATVSHCPLQT</sequence>
<name>A0A438GCL6_VITVI</name>
<reference evidence="2 3" key="1">
    <citation type="journal article" date="2018" name="PLoS Genet.">
        <title>Population sequencing reveals clonal diversity and ancestral inbreeding in the grapevine cultivar Chardonnay.</title>
        <authorList>
            <person name="Roach M.J."/>
            <person name="Johnson D.L."/>
            <person name="Bohlmann J."/>
            <person name="van Vuuren H.J."/>
            <person name="Jones S.J."/>
            <person name="Pretorius I.S."/>
            <person name="Schmidt S.A."/>
            <person name="Borneman A.R."/>
        </authorList>
    </citation>
    <scope>NUCLEOTIDE SEQUENCE [LARGE SCALE GENOMIC DNA]</scope>
    <source>
        <strain evidence="3">cv. Chardonnay</strain>
        <tissue evidence="2">Leaf</tissue>
    </source>
</reference>
<evidence type="ECO:0000313" key="2">
    <source>
        <dbReference type="EMBL" id="RVW69918.1"/>
    </source>
</evidence>
<dbReference type="AlphaFoldDB" id="A0A438GCL6"/>
<feature type="region of interest" description="Disordered" evidence="1">
    <location>
        <begin position="104"/>
        <end position="124"/>
    </location>
</feature>
<evidence type="ECO:0000313" key="3">
    <source>
        <dbReference type="Proteomes" id="UP000288805"/>
    </source>
</evidence>
<proteinExistence type="predicted"/>
<protein>
    <submittedName>
        <fullName evidence="2">Uncharacterized protein</fullName>
    </submittedName>
</protein>